<comment type="caution">
    <text evidence="1">The sequence shown here is derived from an EMBL/GenBank/DDBJ whole genome shotgun (WGS) entry which is preliminary data.</text>
</comment>
<organism evidence="1 2">
    <name type="scientific">Fusobacterium necrophorum</name>
    <dbReference type="NCBI Taxonomy" id="859"/>
    <lineage>
        <taxon>Bacteria</taxon>
        <taxon>Fusobacteriati</taxon>
        <taxon>Fusobacteriota</taxon>
        <taxon>Fusobacteriia</taxon>
        <taxon>Fusobacteriales</taxon>
        <taxon>Fusobacteriaceae</taxon>
        <taxon>Fusobacterium</taxon>
    </lineage>
</organism>
<evidence type="ECO:0000313" key="1">
    <source>
        <dbReference type="EMBL" id="MDK4513051.1"/>
    </source>
</evidence>
<keyword evidence="2" id="KW-1185">Reference proteome</keyword>
<evidence type="ECO:0000313" key="2">
    <source>
        <dbReference type="Proteomes" id="UP001173223"/>
    </source>
</evidence>
<dbReference type="RefSeq" id="WP_285049462.1">
    <property type="nucleotide sequence ID" value="NZ_JAMGTK010000040.1"/>
</dbReference>
<dbReference type="Proteomes" id="UP001173223">
    <property type="component" value="Unassembled WGS sequence"/>
</dbReference>
<dbReference type="AlphaFoldDB" id="A0AAW6WEX6"/>
<proteinExistence type="predicted"/>
<sequence length="304" mass="36068">MAKTKEQTIYFYRLLIKDNNSEISLKNILEKYVQSNTSKIINVKKNEKEIWLDNRCEANQDFLYLRYEVSNFGIRENIKDRASKDYIGYLGENQYLEKFQCIVLKKVDDNSYDVAFQSVQYGIKFDKFFKYIKCFFEDIKEKNKDVLKDKELVFLTFYQIDFLDRLNEIKNFKKMTIDGKVTNSPEFTYAGINIDGNELELKTHHIDIVKTKFNQPYIMPVRTMKKILEDQLNKYDNVKIILEGEGEENQSLKLLSDEIQISKKIKIEKLDGNQINYSDLKNKMIESFTILENMKAIALINKEK</sequence>
<accession>A0AAW6WEX6</accession>
<gene>
    <name evidence="1" type="ORF">MWG07_12400</name>
</gene>
<protein>
    <submittedName>
        <fullName evidence="1">Uncharacterized protein</fullName>
    </submittedName>
</protein>
<reference evidence="1" key="2">
    <citation type="submission" date="2022-04" db="EMBL/GenBank/DDBJ databases">
        <authorList>
            <person name="Livingstone P.G."/>
        </authorList>
    </citation>
    <scope>NUCLEOTIDE SEQUENCE</scope>
    <source>
        <strain evidence="1">BRON_8</strain>
    </source>
</reference>
<name>A0AAW6WEX6_9FUSO</name>
<dbReference type="EMBL" id="JAMGTK010000040">
    <property type="protein sequence ID" value="MDK4513051.1"/>
    <property type="molecule type" value="Genomic_DNA"/>
</dbReference>
<reference evidence="1" key="1">
    <citation type="journal article" date="2022" name="Gene">
        <title>A genome-led study on the pathogenesis of Fusobacterium necrophorum infections.</title>
        <authorList>
            <person name="Thapa G."/>
            <person name="Jayal A."/>
            <person name="Sikazwe E."/>
            <person name="Perry T."/>
            <person name="Mohammed Al Balushi A."/>
            <person name="Livingstone P."/>
        </authorList>
    </citation>
    <scope>NUCLEOTIDE SEQUENCE</scope>
    <source>
        <strain evidence="1">BRON_8</strain>
    </source>
</reference>